<gene>
    <name evidence="3" type="ORF">POL67_02740</name>
</gene>
<feature type="region of interest" description="Disordered" evidence="1">
    <location>
        <begin position="49"/>
        <end position="103"/>
    </location>
</feature>
<organism evidence="3 4">
    <name type="scientific">Polyangium mundeleinium</name>
    <dbReference type="NCBI Taxonomy" id="2995306"/>
    <lineage>
        <taxon>Bacteria</taxon>
        <taxon>Pseudomonadati</taxon>
        <taxon>Myxococcota</taxon>
        <taxon>Polyangia</taxon>
        <taxon>Polyangiales</taxon>
        <taxon>Polyangiaceae</taxon>
        <taxon>Polyangium</taxon>
    </lineage>
</organism>
<dbReference type="EMBL" id="JAQNDO010000001">
    <property type="protein sequence ID" value="MDC0740247.1"/>
    <property type="molecule type" value="Genomic_DNA"/>
</dbReference>
<sequence>MAKLKLPAFNEGSLLQRTLLYVGTFVVGSIGFVALASLLVVTIAKSVLPARGEASEASEASESSSDKPAEVAAATPGKPTSKIPRPKRSKSAAPAEPPAEATP</sequence>
<feature type="compositionally biased region" description="Low complexity" evidence="1">
    <location>
        <begin position="92"/>
        <end position="103"/>
    </location>
</feature>
<name>A0ABT5EH66_9BACT</name>
<feature type="transmembrane region" description="Helical" evidence="2">
    <location>
        <begin position="20"/>
        <end position="41"/>
    </location>
</feature>
<proteinExistence type="predicted"/>
<keyword evidence="2" id="KW-0472">Membrane</keyword>
<evidence type="ECO:0000313" key="3">
    <source>
        <dbReference type="EMBL" id="MDC0740247.1"/>
    </source>
</evidence>
<evidence type="ECO:0000256" key="1">
    <source>
        <dbReference type="SAM" id="MobiDB-lite"/>
    </source>
</evidence>
<evidence type="ECO:0008006" key="5">
    <source>
        <dbReference type="Google" id="ProtNLM"/>
    </source>
</evidence>
<evidence type="ECO:0000313" key="4">
    <source>
        <dbReference type="Proteomes" id="UP001221411"/>
    </source>
</evidence>
<reference evidence="3 4" key="1">
    <citation type="submission" date="2022-11" db="EMBL/GenBank/DDBJ databases">
        <title>Minimal conservation of predation-associated metabolite biosynthetic gene clusters underscores biosynthetic potential of Myxococcota including descriptions for ten novel species: Archangium lansinium sp. nov., Myxococcus landrumus sp. nov., Nannocystis bai.</title>
        <authorList>
            <person name="Ahearne A."/>
            <person name="Stevens C."/>
            <person name="Dowd S."/>
        </authorList>
    </citation>
    <scope>NUCLEOTIDE SEQUENCE [LARGE SCALE GENOMIC DNA]</scope>
    <source>
        <strain evidence="3 4">RJM3</strain>
    </source>
</reference>
<keyword evidence="2" id="KW-0812">Transmembrane</keyword>
<evidence type="ECO:0000256" key="2">
    <source>
        <dbReference type="SAM" id="Phobius"/>
    </source>
</evidence>
<comment type="caution">
    <text evidence="3">The sequence shown here is derived from an EMBL/GenBank/DDBJ whole genome shotgun (WGS) entry which is preliminary data.</text>
</comment>
<keyword evidence="4" id="KW-1185">Reference proteome</keyword>
<dbReference type="RefSeq" id="WP_271915247.1">
    <property type="nucleotide sequence ID" value="NZ_JAQNDO010000001.1"/>
</dbReference>
<accession>A0ABT5EH66</accession>
<dbReference type="Proteomes" id="UP001221411">
    <property type="component" value="Unassembled WGS sequence"/>
</dbReference>
<keyword evidence="2" id="KW-1133">Transmembrane helix</keyword>
<protein>
    <recommendedName>
        <fullName evidence="5">Energy transducer TonB</fullName>
    </recommendedName>
</protein>